<organism evidence="7 8">
    <name type="scientific">Neolewinella agarilytica</name>
    <dbReference type="NCBI Taxonomy" id="478744"/>
    <lineage>
        <taxon>Bacteria</taxon>
        <taxon>Pseudomonadati</taxon>
        <taxon>Bacteroidota</taxon>
        <taxon>Saprospiria</taxon>
        <taxon>Saprospirales</taxon>
        <taxon>Lewinellaceae</taxon>
        <taxon>Neolewinella</taxon>
    </lineage>
</organism>
<dbReference type="RefSeq" id="WP_090165019.1">
    <property type="nucleotide sequence ID" value="NZ_FOFB01000001.1"/>
</dbReference>
<gene>
    <name evidence="7" type="ORF">SAMN05444359_101298</name>
</gene>
<keyword evidence="4" id="KW-0802">TPR repeat</keyword>
<dbReference type="InterPro" id="IPR003960">
    <property type="entry name" value="ATPase_AAA_CS"/>
</dbReference>
<name>A0A1H8ZES8_9BACT</name>
<dbReference type="PANTHER" id="PTHR23077:SF171">
    <property type="entry name" value="NUCLEAR VALOSIN-CONTAINING PROTEIN-LIKE"/>
    <property type="match status" value="1"/>
</dbReference>
<dbReference type="InterPro" id="IPR019734">
    <property type="entry name" value="TPR_rpt"/>
</dbReference>
<dbReference type="Proteomes" id="UP000199021">
    <property type="component" value="Unassembled WGS sequence"/>
</dbReference>
<keyword evidence="3" id="KW-0175">Coiled coil</keyword>
<dbReference type="SUPFAM" id="SSF52540">
    <property type="entry name" value="P-loop containing nucleoside triphosphate hydrolases"/>
    <property type="match status" value="1"/>
</dbReference>
<accession>A0A1H8ZES8</accession>
<feature type="repeat" description="TPR" evidence="4">
    <location>
        <begin position="90"/>
        <end position="123"/>
    </location>
</feature>
<evidence type="ECO:0000313" key="8">
    <source>
        <dbReference type="Proteomes" id="UP000199021"/>
    </source>
</evidence>
<proteinExistence type="inferred from homology"/>
<feature type="domain" description="AAA+ ATPase" evidence="6">
    <location>
        <begin position="194"/>
        <end position="331"/>
    </location>
</feature>
<reference evidence="8" key="1">
    <citation type="submission" date="2016-10" db="EMBL/GenBank/DDBJ databases">
        <authorList>
            <person name="Varghese N."/>
            <person name="Submissions S."/>
        </authorList>
    </citation>
    <scope>NUCLEOTIDE SEQUENCE [LARGE SCALE GENOMIC DNA]</scope>
    <source>
        <strain evidence="8">DSM 24740</strain>
    </source>
</reference>
<dbReference type="GO" id="GO:0005524">
    <property type="term" value="F:ATP binding"/>
    <property type="evidence" value="ECO:0007669"/>
    <property type="project" value="UniProtKB-KW"/>
</dbReference>
<dbReference type="Gene3D" id="1.25.40.10">
    <property type="entry name" value="Tetratricopeptide repeat domain"/>
    <property type="match status" value="1"/>
</dbReference>
<dbReference type="InterPro" id="IPR050168">
    <property type="entry name" value="AAA_ATPase_domain"/>
</dbReference>
<dbReference type="PROSITE" id="PS00674">
    <property type="entry name" value="AAA"/>
    <property type="match status" value="1"/>
</dbReference>
<dbReference type="FunFam" id="3.40.50.300:FF:001025">
    <property type="entry name" value="ATPase family, AAA domain-containing 2B"/>
    <property type="match status" value="1"/>
</dbReference>
<evidence type="ECO:0000256" key="2">
    <source>
        <dbReference type="ARBA" id="ARBA00022840"/>
    </source>
</evidence>
<evidence type="ECO:0000256" key="5">
    <source>
        <dbReference type="RuleBase" id="RU003651"/>
    </source>
</evidence>
<dbReference type="PROSITE" id="PS50005">
    <property type="entry name" value="TPR"/>
    <property type="match status" value="1"/>
</dbReference>
<dbReference type="Gene3D" id="3.40.50.300">
    <property type="entry name" value="P-loop containing nucleotide triphosphate hydrolases"/>
    <property type="match status" value="1"/>
</dbReference>
<dbReference type="Pfam" id="PF00004">
    <property type="entry name" value="AAA"/>
    <property type="match status" value="1"/>
</dbReference>
<comment type="similarity">
    <text evidence="5">Belongs to the AAA ATPase family.</text>
</comment>
<evidence type="ECO:0000256" key="3">
    <source>
        <dbReference type="ARBA" id="ARBA00023054"/>
    </source>
</evidence>
<evidence type="ECO:0000259" key="6">
    <source>
        <dbReference type="SMART" id="SM00382"/>
    </source>
</evidence>
<dbReference type="GO" id="GO:0016887">
    <property type="term" value="F:ATP hydrolysis activity"/>
    <property type="evidence" value="ECO:0007669"/>
    <property type="project" value="InterPro"/>
</dbReference>
<evidence type="ECO:0000313" key="7">
    <source>
        <dbReference type="EMBL" id="SEP62950.1"/>
    </source>
</evidence>
<dbReference type="AlphaFoldDB" id="A0A1H8ZES8"/>
<keyword evidence="2 5" id="KW-0067">ATP-binding</keyword>
<dbReference type="PANTHER" id="PTHR23077">
    <property type="entry name" value="AAA-FAMILY ATPASE"/>
    <property type="match status" value="1"/>
</dbReference>
<keyword evidence="8" id="KW-1185">Reference proteome</keyword>
<evidence type="ECO:0000256" key="4">
    <source>
        <dbReference type="PROSITE-ProRule" id="PRU00339"/>
    </source>
</evidence>
<dbReference type="InterPro" id="IPR027417">
    <property type="entry name" value="P-loop_NTPase"/>
</dbReference>
<keyword evidence="1 5" id="KW-0547">Nucleotide-binding</keyword>
<dbReference type="InterPro" id="IPR011990">
    <property type="entry name" value="TPR-like_helical_dom_sf"/>
</dbReference>
<sequence length="436" mass="48917">MATENELNELRRALEASPDNVYLRRLLINKLRGVAGYEQELEGHLNVLIRKEPRDLELKEALIEVYFAQKKYSTCLIIFEEIGNPDYISPETRLLVAKSYLKDGDQGRAGEVYRSAIEEDPTLEDEELDKEFRLSGDFDLGELELEEDDLRVMDKPTTKFADVGGMDGVKREIDLKIIQPLQHTELYKSYGKKVGGGILLYGPPGCGKTFIARATAGQIDANFINVGLNDILDMWVGNSEKQLAGYFELAREKKPCVLFFDEVDALGAKRSDMRQSAGRNVINQFLSELDGVDKDNDGILVIGATNVPWHLDTAFRRPGRFDRIIFVPPPDEAGREAIFRLKMEGKPQDKIDYAKLAKKAKDFSGADINAVIDIAVEGILEEAIRTGAPRPVGTKDLLGGIEKHRPSTAEWFTTARNYAMFANKGGLYDDILKYMK</sequence>
<dbReference type="Gene3D" id="1.10.8.60">
    <property type="match status" value="1"/>
</dbReference>
<dbReference type="InterPro" id="IPR003959">
    <property type="entry name" value="ATPase_AAA_core"/>
</dbReference>
<dbReference type="SMART" id="SM00382">
    <property type="entry name" value="AAA"/>
    <property type="match status" value="1"/>
</dbReference>
<evidence type="ECO:0000256" key="1">
    <source>
        <dbReference type="ARBA" id="ARBA00022741"/>
    </source>
</evidence>
<dbReference type="InterPro" id="IPR003593">
    <property type="entry name" value="AAA+_ATPase"/>
</dbReference>
<protein>
    <submittedName>
        <fullName evidence="7">AAA+-type ATPase, SpoVK/Ycf46/Vps4 family</fullName>
    </submittedName>
</protein>
<dbReference type="InParanoid" id="A0A1H8ZES8"/>
<dbReference type="STRING" id="478744.SAMN05444359_101298"/>
<dbReference type="OrthoDB" id="7438987at2"/>
<dbReference type="SUPFAM" id="SSF48452">
    <property type="entry name" value="TPR-like"/>
    <property type="match status" value="1"/>
</dbReference>
<dbReference type="EMBL" id="FOFB01000001">
    <property type="protein sequence ID" value="SEP62950.1"/>
    <property type="molecule type" value="Genomic_DNA"/>
</dbReference>